<proteinExistence type="predicted"/>
<keyword evidence="4" id="KW-1185">Reference proteome</keyword>
<dbReference type="PANTHER" id="PTHR45947">
    <property type="entry name" value="SULFOQUINOVOSYL TRANSFERASE SQD2"/>
    <property type="match status" value="1"/>
</dbReference>
<dbReference type="PANTHER" id="PTHR45947:SF3">
    <property type="entry name" value="SULFOQUINOVOSYL TRANSFERASE SQD2"/>
    <property type="match status" value="1"/>
</dbReference>
<gene>
    <name evidence="3" type="ORF">GCM10011499_02160</name>
</gene>
<accession>A0A916R638</accession>
<dbReference type="Proteomes" id="UP000596977">
    <property type="component" value="Unassembled WGS sequence"/>
</dbReference>
<dbReference type="AlphaFoldDB" id="A0A916R638"/>
<dbReference type="InterPro" id="IPR028098">
    <property type="entry name" value="Glyco_trans_4-like_N"/>
</dbReference>
<dbReference type="EMBL" id="BMKB01000001">
    <property type="protein sequence ID" value="GGA36395.1"/>
    <property type="molecule type" value="Genomic_DNA"/>
</dbReference>
<name>A0A916R638_9HYPH</name>
<dbReference type="Pfam" id="PF13439">
    <property type="entry name" value="Glyco_transf_4"/>
    <property type="match status" value="1"/>
</dbReference>
<evidence type="ECO:0000313" key="4">
    <source>
        <dbReference type="Proteomes" id="UP000596977"/>
    </source>
</evidence>
<dbReference type="CDD" id="cd03801">
    <property type="entry name" value="GT4_PimA-like"/>
    <property type="match status" value="1"/>
</dbReference>
<sequence>MHGPMSEAAANVTIAIIAPEAYGVHGIARYVQSLLANLGAEHKVVLVAGQKEYDFPVAQNVEIINITRHRGRSGMLLWAFAARGVLSRLSAREGLLIVNMQIPPLLPGLLVQRGDGFVVTAHTTYLGMTGRYGGIDAVKGQWHPLVARVKMALERLILRRATKIIALTNQGRQELIQYKSRASIEILPNGVDTKLFHPRPELKQIYDVLFAGRLERRKGSRAMVKICESLVARCPDIRIAIVGHGEDEGLLRSAFGRWPDNIAMLGKVPFSQMPELYAQSRLYGSASYYEGLPGTCLEAMATGVPPVVWDLPFYDNLVGPQMGVRVAVDDNSRFVEAVSELLANQTLYESMSGAARSLVERAYSWERLADRIISAAVR</sequence>
<dbReference type="InterPro" id="IPR050194">
    <property type="entry name" value="Glycosyltransferase_grp1"/>
</dbReference>
<organism evidence="3 4">
    <name type="scientific">Pelagibacterium lentulum</name>
    <dbReference type="NCBI Taxonomy" id="2029865"/>
    <lineage>
        <taxon>Bacteria</taxon>
        <taxon>Pseudomonadati</taxon>
        <taxon>Pseudomonadota</taxon>
        <taxon>Alphaproteobacteria</taxon>
        <taxon>Hyphomicrobiales</taxon>
        <taxon>Devosiaceae</taxon>
        <taxon>Pelagibacterium</taxon>
    </lineage>
</organism>
<dbReference type="Gene3D" id="3.40.50.2000">
    <property type="entry name" value="Glycogen Phosphorylase B"/>
    <property type="match status" value="2"/>
</dbReference>
<dbReference type="InterPro" id="IPR001296">
    <property type="entry name" value="Glyco_trans_1"/>
</dbReference>
<reference evidence="3 4" key="1">
    <citation type="journal article" date="2014" name="Int. J. Syst. Evol. Microbiol.">
        <title>Complete genome sequence of Corynebacterium casei LMG S-19264T (=DSM 44701T), isolated from a smear-ripened cheese.</title>
        <authorList>
            <consortium name="US DOE Joint Genome Institute (JGI-PGF)"/>
            <person name="Walter F."/>
            <person name="Albersmeier A."/>
            <person name="Kalinowski J."/>
            <person name="Ruckert C."/>
        </authorList>
    </citation>
    <scope>NUCLEOTIDE SEQUENCE [LARGE SCALE GENOMIC DNA]</scope>
    <source>
        <strain evidence="3 4">CGMCC 1.15896</strain>
    </source>
</reference>
<evidence type="ECO:0000313" key="3">
    <source>
        <dbReference type="EMBL" id="GGA36395.1"/>
    </source>
</evidence>
<feature type="domain" description="Glycosyl transferase family 1" evidence="1">
    <location>
        <begin position="206"/>
        <end position="356"/>
    </location>
</feature>
<dbReference type="SUPFAM" id="SSF53756">
    <property type="entry name" value="UDP-Glycosyltransferase/glycogen phosphorylase"/>
    <property type="match status" value="1"/>
</dbReference>
<evidence type="ECO:0000259" key="2">
    <source>
        <dbReference type="Pfam" id="PF13439"/>
    </source>
</evidence>
<feature type="domain" description="Glycosyltransferase subfamily 4-like N-terminal" evidence="2">
    <location>
        <begin position="25"/>
        <end position="194"/>
    </location>
</feature>
<comment type="caution">
    <text evidence="3">The sequence shown here is derived from an EMBL/GenBank/DDBJ whole genome shotgun (WGS) entry which is preliminary data.</text>
</comment>
<dbReference type="Pfam" id="PF00534">
    <property type="entry name" value="Glycos_transf_1"/>
    <property type="match status" value="1"/>
</dbReference>
<evidence type="ECO:0000259" key="1">
    <source>
        <dbReference type="Pfam" id="PF00534"/>
    </source>
</evidence>
<dbReference type="GO" id="GO:0016757">
    <property type="term" value="F:glycosyltransferase activity"/>
    <property type="evidence" value="ECO:0007669"/>
    <property type="project" value="InterPro"/>
</dbReference>
<protein>
    <submittedName>
        <fullName evidence="3">Uncharacterized protein</fullName>
    </submittedName>
</protein>